<reference evidence="4 5" key="1">
    <citation type="submission" date="2016-10" db="EMBL/GenBank/DDBJ databases">
        <authorList>
            <person name="de Groot N.N."/>
        </authorList>
    </citation>
    <scope>NUCLEOTIDE SEQUENCE [LARGE SCALE GENOMIC DNA]</scope>
    <source>
        <strain evidence="4 5">CGMCC 4.5506</strain>
    </source>
</reference>
<keyword evidence="4" id="KW-0456">Lyase</keyword>
<dbReference type="GO" id="GO:0016829">
    <property type="term" value="F:lyase activity"/>
    <property type="evidence" value="ECO:0007669"/>
    <property type="project" value="UniProtKB-KW"/>
</dbReference>
<dbReference type="InterPro" id="IPR005000">
    <property type="entry name" value="Aldolase/citrate-lyase_domain"/>
</dbReference>
<comment type="cofactor">
    <cofactor evidence="1">
        <name>Mg(2+)</name>
        <dbReference type="ChEBI" id="CHEBI:18420"/>
    </cofactor>
</comment>
<evidence type="ECO:0000256" key="2">
    <source>
        <dbReference type="ARBA" id="ARBA00022723"/>
    </source>
</evidence>
<dbReference type="PIRSF" id="PIRSF015582">
    <property type="entry name" value="Cit_lyase_B"/>
    <property type="match status" value="1"/>
</dbReference>
<proteinExistence type="predicted"/>
<dbReference type="GO" id="GO:0006107">
    <property type="term" value="P:oxaloacetate metabolic process"/>
    <property type="evidence" value="ECO:0007669"/>
    <property type="project" value="TreeGrafter"/>
</dbReference>
<organism evidence="4 5">
    <name type="scientific">Prauserella marina</name>
    <dbReference type="NCBI Taxonomy" id="530584"/>
    <lineage>
        <taxon>Bacteria</taxon>
        <taxon>Bacillati</taxon>
        <taxon>Actinomycetota</taxon>
        <taxon>Actinomycetes</taxon>
        <taxon>Pseudonocardiales</taxon>
        <taxon>Pseudonocardiaceae</taxon>
        <taxon>Prauserella</taxon>
    </lineage>
</organism>
<name>A0A222VTU4_9PSEU</name>
<dbReference type="InterPro" id="IPR015813">
    <property type="entry name" value="Pyrv/PenolPyrv_kinase-like_dom"/>
</dbReference>
<accession>A0A222VTU4</accession>
<dbReference type="EMBL" id="FMZE01000008">
    <property type="protein sequence ID" value="SDD40291.1"/>
    <property type="molecule type" value="Genomic_DNA"/>
</dbReference>
<dbReference type="OrthoDB" id="5172636at2"/>
<keyword evidence="3" id="KW-0460">Magnesium</keyword>
<evidence type="ECO:0000256" key="3">
    <source>
        <dbReference type="ARBA" id="ARBA00022842"/>
    </source>
</evidence>
<dbReference type="PANTHER" id="PTHR32308">
    <property type="entry name" value="LYASE BETA SUBUNIT, PUTATIVE (AFU_ORTHOLOGUE AFUA_4G13030)-RELATED"/>
    <property type="match status" value="1"/>
</dbReference>
<protein>
    <submittedName>
        <fullName evidence="4">Citrate lyase subunit beta / citryl-CoA lyase</fullName>
    </submittedName>
</protein>
<gene>
    <name evidence="4" type="ORF">SAMN05421630_10852</name>
</gene>
<dbReference type="GO" id="GO:0000287">
    <property type="term" value="F:magnesium ion binding"/>
    <property type="evidence" value="ECO:0007669"/>
    <property type="project" value="TreeGrafter"/>
</dbReference>
<evidence type="ECO:0000313" key="4">
    <source>
        <dbReference type="EMBL" id="SDD40291.1"/>
    </source>
</evidence>
<dbReference type="SUPFAM" id="SSF51621">
    <property type="entry name" value="Phosphoenolpyruvate/pyruvate domain"/>
    <property type="match status" value="1"/>
</dbReference>
<dbReference type="InterPro" id="IPR011206">
    <property type="entry name" value="Citrate_lyase_beta/mcl1/mcl2"/>
</dbReference>
<dbReference type="KEGG" id="pmad:BAY61_22680"/>
<dbReference type="Proteomes" id="UP000199494">
    <property type="component" value="Unassembled WGS sequence"/>
</dbReference>
<keyword evidence="5" id="KW-1185">Reference proteome</keyword>
<sequence>MHIDDVAAARTLLFVPGHRPDRFDKAVASGADGVVLDLEDAVGPADKAVAREHVRHWLAGGNSAVVRINGADTEWYEADVAACAGLATVVMLPKAERAGDVDRVAADSGAQVIPLVETARGVIEAGAVCAAEATLRPAFGSIDLAAQLGVDPGSRTALLTSRSALVLAATAAGCAPPIDGVTTALRDETQLLGDIAHAVELGFTGKLCVHPSQISPAHTALAPDEAEVEWARGVLKAAARESVAVYGGEMVDRPVLLRAERLLSRATGPLVR</sequence>
<dbReference type="Pfam" id="PF03328">
    <property type="entry name" value="HpcH_HpaI"/>
    <property type="match status" value="1"/>
</dbReference>
<evidence type="ECO:0000313" key="5">
    <source>
        <dbReference type="Proteomes" id="UP000199494"/>
    </source>
</evidence>
<dbReference type="AlphaFoldDB" id="A0A222VTU4"/>
<keyword evidence="2" id="KW-0479">Metal-binding</keyword>
<dbReference type="PANTHER" id="PTHR32308:SF10">
    <property type="entry name" value="CITRATE LYASE SUBUNIT BETA"/>
    <property type="match status" value="1"/>
</dbReference>
<dbReference type="Gene3D" id="3.20.20.60">
    <property type="entry name" value="Phosphoenolpyruvate-binding domains"/>
    <property type="match status" value="1"/>
</dbReference>
<dbReference type="STRING" id="530584.SAMN05421630_10852"/>
<dbReference type="InterPro" id="IPR040442">
    <property type="entry name" value="Pyrv_kinase-like_dom_sf"/>
</dbReference>
<dbReference type="RefSeq" id="WP_091807617.1">
    <property type="nucleotide sequence ID" value="NZ_CP016353.1"/>
</dbReference>
<evidence type="ECO:0000256" key="1">
    <source>
        <dbReference type="ARBA" id="ARBA00001946"/>
    </source>
</evidence>